<feature type="compositionally biased region" description="Polar residues" evidence="1">
    <location>
        <begin position="249"/>
        <end position="272"/>
    </location>
</feature>
<comment type="caution">
    <text evidence="2">The sequence shown here is derived from an EMBL/GenBank/DDBJ whole genome shotgun (WGS) entry which is preliminary data.</text>
</comment>
<feature type="region of interest" description="Disordered" evidence="1">
    <location>
        <begin position="58"/>
        <end position="78"/>
    </location>
</feature>
<feature type="compositionally biased region" description="Low complexity" evidence="1">
    <location>
        <begin position="233"/>
        <end position="244"/>
    </location>
</feature>
<dbReference type="Proteomes" id="UP001218218">
    <property type="component" value="Unassembled WGS sequence"/>
</dbReference>
<feature type="compositionally biased region" description="Polar residues" evidence="1">
    <location>
        <begin position="287"/>
        <end position="296"/>
    </location>
</feature>
<evidence type="ECO:0000313" key="3">
    <source>
        <dbReference type="Proteomes" id="UP001218218"/>
    </source>
</evidence>
<gene>
    <name evidence="2" type="ORF">DFH08DRAFT_979570</name>
</gene>
<feature type="compositionally biased region" description="Polar residues" evidence="1">
    <location>
        <begin position="58"/>
        <end position="67"/>
    </location>
</feature>
<dbReference type="AlphaFoldDB" id="A0AAD7E6G7"/>
<name>A0AAD7E6G7_9AGAR</name>
<evidence type="ECO:0000313" key="2">
    <source>
        <dbReference type="EMBL" id="KAJ7300548.1"/>
    </source>
</evidence>
<keyword evidence="3" id="KW-1185">Reference proteome</keyword>
<reference evidence="2" key="1">
    <citation type="submission" date="2023-03" db="EMBL/GenBank/DDBJ databases">
        <title>Massive genome expansion in bonnet fungi (Mycena s.s.) driven by repeated elements and novel gene families across ecological guilds.</title>
        <authorList>
            <consortium name="Lawrence Berkeley National Laboratory"/>
            <person name="Harder C.B."/>
            <person name="Miyauchi S."/>
            <person name="Viragh M."/>
            <person name="Kuo A."/>
            <person name="Thoen E."/>
            <person name="Andreopoulos B."/>
            <person name="Lu D."/>
            <person name="Skrede I."/>
            <person name="Drula E."/>
            <person name="Henrissat B."/>
            <person name="Morin E."/>
            <person name="Kohler A."/>
            <person name="Barry K."/>
            <person name="LaButti K."/>
            <person name="Morin E."/>
            <person name="Salamov A."/>
            <person name="Lipzen A."/>
            <person name="Mereny Z."/>
            <person name="Hegedus B."/>
            <person name="Baldrian P."/>
            <person name="Stursova M."/>
            <person name="Weitz H."/>
            <person name="Taylor A."/>
            <person name="Grigoriev I.V."/>
            <person name="Nagy L.G."/>
            <person name="Martin F."/>
            <person name="Kauserud H."/>
        </authorList>
    </citation>
    <scope>NUCLEOTIDE SEQUENCE</scope>
    <source>
        <strain evidence="2">CBHHK002</strain>
    </source>
</reference>
<accession>A0AAD7E6G7</accession>
<sequence length="495" mass="51855">MRERIPPSKKNTPNPVRHLRADQVAVAGHQFLFSTPTAAAVGLPAPLLCHAFHAHTAPSPTAVSESSALAPRPRPRRRPSPTVFLSLLCAPAMSLPNTCACIARPCTSTRVCAATPIPLRLAAASTLGARPVLPYATGKPNLARLPRRSLPNSCALPSRSAPFTAVVTVAAVIGRPAATALSAHLVAQAPHQIAAFITRPRPLLAEFRGGGVWARWIDVSVCALCMANVAAPRTTARPPAARVPDPIATLTTHSGFPSPSAASSLNHRSGVTTPPPSPPPELQQQQRFRTNPKTRQSAATASSSAPLPRIRQARGYQGACTLPRPHSTSTTPPLTTMAAAATPDHHAVRRVRIARLCGPAMSLPNTCTRIDSRCASARFCATTPVLSRPLCEPVPPHIHTASAPSSHALQHASCPASTRFRLRTPVLVSAPAPAPSAPILASTSVWAGHPAPQLRRITPTVHLVPALCPDPPPRGYAYVSSTGSRPGSDGGTRYA</sequence>
<protein>
    <submittedName>
        <fullName evidence="2">Uncharacterized protein</fullName>
    </submittedName>
</protein>
<dbReference type="EMBL" id="JARIHO010000162">
    <property type="protein sequence ID" value="KAJ7300548.1"/>
    <property type="molecule type" value="Genomic_DNA"/>
</dbReference>
<feature type="region of interest" description="Disordered" evidence="1">
    <location>
        <begin position="233"/>
        <end position="310"/>
    </location>
</feature>
<proteinExistence type="predicted"/>
<feature type="region of interest" description="Disordered" evidence="1">
    <location>
        <begin position="475"/>
        <end position="495"/>
    </location>
</feature>
<evidence type="ECO:0000256" key="1">
    <source>
        <dbReference type="SAM" id="MobiDB-lite"/>
    </source>
</evidence>
<organism evidence="2 3">
    <name type="scientific">Mycena albidolilacea</name>
    <dbReference type="NCBI Taxonomy" id="1033008"/>
    <lineage>
        <taxon>Eukaryota</taxon>
        <taxon>Fungi</taxon>
        <taxon>Dikarya</taxon>
        <taxon>Basidiomycota</taxon>
        <taxon>Agaricomycotina</taxon>
        <taxon>Agaricomycetes</taxon>
        <taxon>Agaricomycetidae</taxon>
        <taxon>Agaricales</taxon>
        <taxon>Marasmiineae</taxon>
        <taxon>Mycenaceae</taxon>
        <taxon>Mycena</taxon>
    </lineage>
</organism>